<dbReference type="EMBL" id="WPHR01000002">
    <property type="protein sequence ID" value="MUZ71682.1"/>
    <property type="molecule type" value="Genomic_DNA"/>
</dbReference>
<dbReference type="PANTHER" id="PTHR30085:SF6">
    <property type="entry name" value="ABC TRANSPORTER GLUTAMINE-BINDING PROTEIN GLNH"/>
    <property type="match status" value="1"/>
</dbReference>
<dbReference type="Proteomes" id="UP000477951">
    <property type="component" value="Unassembled WGS sequence"/>
</dbReference>
<dbReference type="InterPro" id="IPR051455">
    <property type="entry name" value="Bact_solute-bind_prot3"/>
</dbReference>
<dbReference type="InterPro" id="IPR001638">
    <property type="entry name" value="Solute-binding_3/MltF_N"/>
</dbReference>
<dbReference type="Gene3D" id="3.40.190.10">
    <property type="entry name" value="Periplasmic binding protein-like II"/>
    <property type="match status" value="2"/>
</dbReference>
<evidence type="ECO:0000256" key="2">
    <source>
        <dbReference type="ARBA" id="ARBA00022448"/>
    </source>
</evidence>
<dbReference type="GO" id="GO:0005576">
    <property type="term" value="C:extracellular region"/>
    <property type="evidence" value="ECO:0007669"/>
    <property type="project" value="TreeGrafter"/>
</dbReference>
<gene>
    <name evidence="7" type="ORF">GOZ90_03220</name>
</gene>
<keyword evidence="2" id="KW-0813">Transport</keyword>
<dbReference type="Pfam" id="PF00497">
    <property type="entry name" value="SBP_bac_3"/>
    <property type="match status" value="1"/>
</dbReference>
<dbReference type="AlphaFoldDB" id="A0A6L6VDU5"/>
<dbReference type="InterPro" id="IPR018313">
    <property type="entry name" value="SBP_3_CS"/>
</dbReference>
<evidence type="ECO:0000313" key="8">
    <source>
        <dbReference type="Proteomes" id="UP000477951"/>
    </source>
</evidence>
<dbReference type="GO" id="GO:0006865">
    <property type="term" value="P:amino acid transport"/>
    <property type="evidence" value="ECO:0007669"/>
    <property type="project" value="TreeGrafter"/>
</dbReference>
<evidence type="ECO:0000256" key="5">
    <source>
        <dbReference type="SAM" id="SignalP"/>
    </source>
</evidence>
<organism evidence="7 8">
    <name type="scientific">Agrobacterium vitis</name>
    <name type="common">Rhizobium vitis</name>
    <dbReference type="NCBI Taxonomy" id="373"/>
    <lineage>
        <taxon>Bacteria</taxon>
        <taxon>Pseudomonadati</taxon>
        <taxon>Pseudomonadota</taxon>
        <taxon>Alphaproteobacteria</taxon>
        <taxon>Hyphomicrobiales</taxon>
        <taxon>Rhizobiaceae</taxon>
        <taxon>Rhizobium/Agrobacterium group</taxon>
        <taxon>Agrobacterium</taxon>
    </lineage>
</organism>
<name>A0A6L6VDU5_AGRVI</name>
<evidence type="ECO:0000259" key="6">
    <source>
        <dbReference type="SMART" id="SM00062"/>
    </source>
</evidence>
<dbReference type="SUPFAM" id="SSF53850">
    <property type="entry name" value="Periplasmic binding protein-like II"/>
    <property type="match status" value="1"/>
</dbReference>
<evidence type="ECO:0000256" key="4">
    <source>
        <dbReference type="RuleBase" id="RU003744"/>
    </source>
</evidence>
<dbReference type="PROSITE" id="PS01039">
    <property type="entry name" value="SBP_BACTERIAL_3"/>
    <property type="match status" value="1"/>
</dbReference>
<evidence type="ECO:0000313" key="7">
    <source>
        <dbReference type="EMBL" id="MUZ71682.1"/>
    </source>
</evidence>
<dbReference type="GO" id="GO:0030288">
    <property type="term" value="C:outer membrane-bounded periplasmic space"/>
    <property type="evidence" value="ECO:0007669"/>
    <property type="project" value="TreeGrafter"/>
</dbReference>
<feature type="domain" description="Solute-binding protein family 3/N-terminal" evidence="6">
    <location>
        <begin position="31"/>
        <end position="251"/>
    </location>
</feature>
<reference evidence="7 8" key="1">
    <citation type="submission" date="2019-12" db="EMBL/GenBank/DDBJ databases">
        <title>Whole-genome sequencing of Allorhizobium vitis.</title>
        <authorList>
            <person name="Gan H.M."/>
            <person name="Szegedi E."/>
            <person name="Burr T."/>
            <person name="Savka M.A."/>
        </authorList>
    </citation>
    <scope>NUCLEOTIDE SEQUENCE [LARGE SCALE GENOMIC DNA]</scope>
    <source>
        <strain evidence="7 8">CG516</strain>
    </source>
</reference>
<proteinExistence type="inferred from homology"/>
<comment type="caution">
    <text evidence="7">The sequence shown here is derived from an EMBL/GenBank/DDBJ whole genome shotgun (WGS) entry which is preliminary data.</text>
</comment>
<dbReference type="SMART" id="SM00062">
    <property type="entry name" value="PBPb"/>
    <property type="match status" value="1"/>
</dbReference>
<feature type="signal peptide" evidence="5">
    <location>
        <begin position="1"/>
        <end position="20"/>
    </location>
</feature>
<dbReference type="PANTHER" id="PTHR30085">
    <property type="entry name" value="AMINO ACID ABC TRANSPORTER PERMEASE"/>
    <property type="match status" value="1"/>
</dbReference>
<evidence type="ECO:0000256" key="1">
    <source>
        <dbReference type="ARBA" id="ARBA00010333"/>
    </source>
</evidence>
<accession>A0A6L6VDU5</accession>
<comment type="similarity">
    <text evidence="1 4">Belongs to the bacterial solute-binding protein 3 family.</text>
</comment>
<dbReference type="CDD" id="cd13689">
    <property type="entry name" value="PBP2_BsGlnH"/>
    <property type="match status" value="1"/>
</dbReference>
<feature type="chain" id="PRO_5026808743" evidence="5">
    <location>
        <begin position="21"/>
        <end position="275"/>
    </location>
</feature>
<protein>
    <submittedName>
        <fullName evidence="7">Transporter substrate-binding domain-containing protein</fullName>
    </submittedName>
</protein>
<evidence type="ECO:0000256" key="3">
    <source>
        <dbReference type="ARBA" id="ARBA00022729"/>
    </source>
</evidence>
<keyword evidence="3 5" id="KW-0732">Signal</keyword>
<sequence length="275" mass="29583">MKTFCGAVALSILALSAAKADQLADIKAKGTLVCGTMGTFEPFSFPDPKTRETVGYEVDLCQKIADALGVKLELKLLAVEARIPELTQGRVDIISAALGYSDDRAKQIDFSTASFVSNQMFLTKSASGISSIADLKKDKISAPKGSSSEKYVRALLPDATLLTFQDPPSAFLALQQSKVKAMILSELALIKFQQQAGDGYSFIKQPAAIEYWGLGVRKGEPAFLSAVNTALKTLETSGDGQKIFDKWLGKDTAYKIERTFTLDKPAGNPVLADLK</sequence>